<accession>A0A6G1IIA6</accession>
<sequence>MPTVHPNFPGVAAAQLGTTTYIFYHSIDDKTVWVYIIDNLNPLGGDQKRQVMVDNDFVRDQSHTSSHPLAAAAWQAENEIHLYYVNNGQRLCEAVSRDNGVTWHSTSLDGKNIYVPDGSGFYAIGSPNPTIYFVSGSSYLAEVRYNSGNWNSRELTS</sequence>
<dbReference type="Gene3D" id="2.120.10.70">
    <property type="entry name" value="Fucose-specific lectin"/>
    <property type="match status" value="1"/>
</dbReference>
<evidence type="ECO:0000313" key="2">
    <source>
        <dbReference type="Proteomes" id="UP000799291"/>
    </source>
</evidence>
<dbReference type="AlphaFoldDB" id="A0A6G1IIA6"/>
<evidence type="ECO:0000313" key="1">
    <source>
        <dbReference type="EMBL" id="KAF2677974.1"/>
    </source>
</evidence>
<dbReference type="EMBL" id="MU005616">
    <property type="protein sequence ID" value="KAF2677974.1"/>
    <property type="molecule type" value="Genomic_DNA"/>
</dbReference>
<dbReference type="SUPFAM" id="SSF89372">
    <property type="entry name" value="Fucose-specific lectin"/>
    <property type="match status" value="1"/>
</dbReference>
<dbReference type="Proteomes" id="UP000799291">
    <property type="component" value="Unassembled WGS sequence"/>
</dbReference>
<protein>
    <recommendedName>
        <fullName evidence="3">Glycoside hydrolase family 43 protein</fullName>
    </recommendedName>
</protein>
<keyword evidence="2" id="KW-1185">Reference proteome</keyword>
<reference evidence="1" key="1">
    <citation type="journal article" date="2020" name="Stud. Mycol.">
        <title>101 Dothideomycetes genomes: a test case for predicting lifestyles and emergence of pathogens.</title>
        <authorList>
            <person name="Haridas S."/>
            <person name="Albert R."/>
            <person name="Binder M."/>
            <person name="Bloem J."/>
            <person name="Labutti K."/>
            <person name="Salamov A."/>
            <person name="Andreopoulos B."/>
            <person name="Baker S."/>
            <person name="Barry K."/>
            <person name="Bills G."/>
            <person name="Bluhm B."/>
            <person name="Cannon C."/>
            <person name="Castanera R."/>
            <person name="Culley D."/>
            <person name="Daum C."/>
            <person name="Ezra D."/>
            <person name="Gonzalez J."/>
            <person name="Henrissat B."/>
            <person name="Kuo A."/>
            <person name="Liang C."/>
            <person name="Lipzen A."/>
            <person name="Lutzoni F."/>
            <person name="Magnuson J."/>
            <person name="Mondo S."/>
            <person name="Nolan M."/>
            <person name="Ohm R."/>
            <person name="Pangilinan J."/>
            <person name="Park H.-J."/>
            <person name="Ramirez L."/>
            <person name="Alfaro M."/>
            <person name="Sun H."/>
            <person name="Tritt A."/>
            <person name="Yoshinaga Y."/>
            <person name="Zwiers L.-H."/>
            <person name="Turgeon B."/>
            <person name="Goodwin S."/>
            <person name="Spatafora J."/>
            <person name="Crous P."/>
            <person name="Grigoriev I."/>
        </authorList>
    </citation>
    <scope>NUCLEOTIDE SEQUENCE</scope>
    <source>
        <strain evidence="1">CBS 122367</strain>
    </source>
</reference>
<organism evidence="1 2">
    <name type="scientific">Lentithecium fluviatile CBS 122367</name>
    <dbReference type="NCBI Taxonomy" id="1168545"/>
    <lineage>
        <taxon>Eukaryota</taxon>
        <taxon>Fungi</taxon>
        <taxon>Dikarya</taxon>
        <taxon>Ascomycota</taxon>
        <taxon>Pezizomycotina</taxon>
        <taxon>Dothideomycetes</taxon>
        <taxon>Pleosporomycetidae</taxon>
        <taxon>Pleosporales</taxon>
        <taxon>Massarineae</taxon>
        <taxon>Lentitheciaceae</taxon>
        <taxon>Lentithecium</taxon>
    </lineage>
</organism>
<name>A0A6G1IIA6_9PLEO</name>
<dbReference type="OrthoDB" id="407298at2759"/>
<evidence type="ECO:0008006" key="3">
    <source>
        <dbReference type="Google" id="ProtNLM"/>
    </source>
</evidence>
<gene>
    <name evidence="1" type="ORF">K458DRAFT_491549</name>
</gene>
<proteinExistence type="predicted"/>